<dbReference type="PANTHER" id="PTHR23422:SF11">
    <property type="entry name" value="DIPEPTIDYL PEPTIDASE 3"/>
    <property type="match status" value="1"/>
</dbReference>
<protein>
    <submittedName>
        <fullName evidence="3">Dihydrofolate reductase</fullName>
    </submittedName>
</protein>
<dbReference type="EMBL" id="JAWDEU010000002">
    <property type="protein sequence ID" value="MDU0246711.1"/>
    <property type="molecule type" value="Genomic_DNA"/>
</dbReference>
<proteinExistence type="predicted"/>
<dbReference type="GO" id="GO:0046872">
    <property type="term" value="F:metal ion binding"/>
    <property type="evidence" value="ECO:0007669"/>
    <property type="project" value="UniProtKB-KW"/>
</dbReference>
<dbReference type="PANTHER" id="PTHR23422">
    <property type="entry name" value="DIPEPTIDYL PEPTIDASE III-RELATED"/>
    <property type="match status" value="1"/>
</dbReference>
<dbReference type="Proteomes" id="UP001181247">
    <property type="component" value="Unassembled WGS sequence"/>
</dbReference>
<accession>A0AAE4L4V9</accession>
<organism evidence="3 4">
    <name type="scientific">Bacteroides uniformis</name>
    <dbReference type="NCBI Taxonomy" id="820"/>
    <lineage>
        <taxon>Bacteria</taxon>
        <taxon>Pseudomonadati</taxon>
        <taxon>Bacteroidota</taxon>
        <taxon>Bacteroidia</taxon>
        <taxon>Bacteroidales</taxon>
        <taxon>Bacteroidaceae</taxon>
        <taxon>Bacteroides</taxon>
    </lineage>
</organism>
<evidence type="ECO:0000313" key="3">
    <source>
        <dbReference type="EMBL" id="MDU0246711.1"/>
    </source>
</evidence>
<evidence type="ECO:0000256" key="2">
    <source>
        <dbReference type="ARBA" id="ARBA00022801"/>
    </source>
</evidence>
<sequence>MKKQLISMVTALSLLTACGGNPKTTAEAEKIDYTVEQFADLQILRYRVPGFEDLSLKQKELVYYLTEAALQGRDILFDQNGKYNLTIRRMLEAVYTGYKGDKNTPDFKAMEVYLKRVWFSNGIHHHYGSEKFVPGFTPEFFRQAVQSVDAATLPLVEGQTVEQLCEEVFPVIFDPTVMPKRVNQAAGEDLVLTSACNYYDGVTQQEAEDFYNALKNPQDETPVSYGLNSRLVKEDGKIQEKVWKVGGLYGQALEKIVYWLKKAEGVAETPEQKAVIAKLMEFYETGDLKTFDEYAILWVKDLNSRIDFVNGFTESYGDPLGMKASWESLVNFKDLEATQRTELISGNAQWFEDHSPVDGQFKKEKVKGVSAKVITAAILAGDLYPATAIGINLPNANWIRSHHGSKSVTIGNITDAYNKAAHGNGFNEEFVYSDAELQLIDKYADVTDELHTDLHECLGHGSGKLLPGVDPDALKAYGSTIEEARADLFGLYYVADPKLVELGLTPSADAYKAQYYTYLMNGLMTQLVRIEPGNNVEEAHMRNRQLIARWVYEKGAAEKVVELVKKDGKTYVVINDYEKVRDLFGRLLAEIQRIKSTGDYAGAHDLVEAYAVKVDPALHAEVLERYKKLNLAPYKGFVNPKYEVVTDADGTITDVTVTYDEGYAEQMLRYSKDYSTLPSVNK</sequence>
<keyword evidence="2" id="KW-0378">Hydrolase</keyword>
<dbReference type="Gene3D" id="3.30.540.30">
    <property type="match status" value="2"/>
</dbReference>
<dbReference type="PROSITE" id="PS51257">
    <property type="entry name" value="PROKAR_LIPOPROTEIN"/>
    <property type="match status" value="1"/>
</dbReference>
<gene>
    <name evidence="3" type="ORF">RVH16_18635</name>
</gene>
<keyword evidence="1" id="KW-0479">Metal-binding</keyword>
<dbReference type="Pfam" id="PF03571">
    <property type="entry name" value="Peptidase_M49"/>
    <property type="match status" value="2"/>
</dbReference>
<evidence type="ECO:0000313" key="4">
    <source>
        <dbReference type="Proteomes" id="UP001181247"/>
    </source>
</evidence>
<dbReference type="InterPro" id="IPR039461">
    <property type="entry name" value="Peptidase_M49"/>
</dbReference>
<comment type="caution">
    <text evidence="3">The sequence shown here is derived from an EMBL/GenBank/DDBJ whole genome shotgun (WGS) entry which is preliminary data.</text>
</comment>
<dbReference type="GO" id="GO:0016787">
    <property type="term" value="F:hydrolase activity"/>
    <property type="evidence" value="ECO:0007669"/>
    <property type="project" value="UniProtKB-KW"/>
</dbReference>
<name>A0AAE4L4V9_BACUN</name>
<dbReference type="AlphaFoldDB" id="A0AAE4L4V9"/>
<dbReference type="RefSeq" id="WP_120382049.1">
    <property type="nucleotide sequence ID" value="NZ_CP072239.1"/>
</dbReference>
<evidence type="ECO:0000256" key="1">
    <source>
        <dbReference type="ARBA" id="ARBA00022723"/>
    </source>
</evidence>
<reference evidence="3" key="1">
    <citation type="submission" date="2023-10" db="EMBL/GenBank/DDBJ databases">
        <title>Genome of Potential pathogenic bacteria in Crohn's disease.</title>
        <authorList>
            <person name="Rodriguez-Palacios A."/>
        </authorList>
    </citation>
    <scope>NUCLEOTIDE SEQUENCE</scope>
    <source>
        <strain evidence="3">CavFT-hAR50</strain>
    </source>
</reference>